<protein>
    <submittedName>
        <fullName evidence="3">Uncharacterized protein</fullName>
    </submittedName>
</protein>
<evidence type="ECO:0000313" key="3">
    <source>
        <dbReference type="EMBL" id="CAK7351799.1"/>
    </source>
</evidence>
<proteinExistence type="inferred from homology"/>
<dbReference type="GO" id="GO:0019888">
    <property type="term" value="F:protein phosphatase regulator activity"/>
    <property type="evidence" value="ECO:0007669"/>
    <property type="project" value="TreeGrafter"/>
</dbReference>
<reference evidence="3 4" key="1">
    <citation type="submission" date="2024-01" db="EMBL/GenBank/DDBJ databases">
        <authorList>
            <person name="Waweru B."/>
        </authorList>
    </citation>
    <scope>NUCLEOTIDE SEQUENCE [LARGE SCALE GENOMIC DNA]</scope>
</reference>
<dbReference type="Proteomes" id="UP001314170">
    <property type="component" value="Unassembled WGS sequence"/>
</dbReference>
<keyword evidence="4" id="KW-1185">Reference proteome</keyword>
<name>A0AAV1SLY7_9ROSI</name>
<organism evidence="3 4">
    <name type="scientific">Dovyalis caffra</name>
    <dbReference type="NCBI Taxonomy" id="77055"/>
    <lineage>
        <taxon>Eukaryota</taxon>
        <taxon>Viridiplantae</taxon>
        <taxon>Streptophyta</taxon>
        <taxon>Embryophyta</taxon>
        <taxon>Tracheophyta</taxon>
        <taxon>Spermatophyta</taxon>
        <taxon>Magnoliopsida</taxon>
        <taxon>eudicotyledons</taxon>
        <taxon>Gunneridae</taxon>
        <taxon>Pentapetalae</taxon>
        <taxon>rosids</taxon>
        <taxon>fabids</taxon>
        <taxon>Malpighiales</taxon>
        <taxon>Salicaceae</taxon>
        <taxon>Flacourtieae</taxon>
        <taxon>Dovyalis</taxon>
    </lineage>
</organism>
<evidence type="ECO:0000256" key="2">
    <source>
        <dbReference type="ARBA" id="ARBA00023306"/>
    </source>
</evidence>
<sequence>MHNVIPSESDAMVDHLLQECGLIGKFLQTDKNPVTSGDINQPTIPAAGKQAPRAGNLGCITRISNKLVQLGNSNSRIQSYLQVGGKLDENSKWNEWQASVLQERNAVENVYRWACGYTLASSFMLIHSLKQFFHLGEKIDWTRDSDEDDLHDRDYDVAALANNLSQAFRYKIYGNEDNEEVHKGNPF</sequence>
<comment type="similarity">
    <text evidence="1">Belongs to the SAPS family.</text>
</comment>
<comment type="caution">
    <text evidence="3">The sequence shown here is derived from an EMBL/GenBank/DDBJ whole genome shotgun (WGS) entry which is preliminary data.</text>
</comment>
<dbReference type="PANTHER" id="PTHR12634">
    <property type="entry name" value="SIT4 YEAST -ASSOCIATING PROTEIN-RELATED"/>
    <property type="match status" value="1"/>
</dbReference>
<dbReference type="InterPro" id="IPR007587">
    <property type="entry name" value="SAPS"/>
</dbReference>
<dbReference type="Pfam" id="PF04499">
    <property type="entry name" value="SAPS"/>
    <property type="match status" value="1"/>
</dbReference>
<evidence type="ECO:0000256" key="1">
    <source>
        <dbReference type="ARBA" id="ARBA00006180"/>
    </source>
</evidence>
<dbReference type="GO" id="GO:0019903">
    <property type="term" value="F:protein phosphatase binding"/>
    <property type="evidence" value="ECO:0007669"/>
    <property type="project" value="InterPro"/>
</dbReference>
<accession>A0AAV1SLY7</accession>
<keyword evidence="2" id="KW-0131">Cell cycle</keyword>
<dbReference type="PANTHER" id="PTHR12634:SF8">
    <property type="entry name" value="FIERY MOUNTAIN, ISOFORM D"/>
    <property type="match status" value="1"/>
</dbReference>
<gene>
    <name evidence="3" type="ORF">DCAF_LOCUS24003</name>
</gene>
<evidence type="ECO:0000313" key="4">
    <source>
        <dbReference type="Proteomes" id="UP001314170"/>
    </source>
</evidence>
<dbReference type="AlphaFoldDB" id="A0AAV1SLY7"/>
<dbReference type="EMBL" id="CAWUPB010001189">
    <property type="protein sequence ID" value="CAK7351799.1"/>
    <property type="molecule type" value="Genomic_DNA"/>
</dbReference>